<feature type="compositionally biased region" description="Gly residues" evidence="1">
    <location>
        <begin position="22"/>
        <end position="31"/>
    </location>
</feature>
<feature type="non-terminal residue" evidence="2">
    <location>
        <position position="1"/>
    </location>
</feature>
<feature type="non-terminal residue" evidence="2">
    <location>
        <position position="335"/>
    </location>
</feature>
<evidence type="ECO:0000256" key="1">
    <source>
        <dbReference type="SAM" id="MobiDB-lite"/>
    </source>
</evidence>
<proteinExistence type="predicted"/>
<evidence type="ECO:0000313" key="2">
    <source>
        <dbReference type="EMBL" id="VCW50242.1"/>
    </source>
</evidence>
<dbReference type="AlphaFoldDB" id="A0A9X9LD09"/>
<protein>
    <submittedName>
        <fullName evidence="2">Uncharacterized protein</fullName>
    </submittedName>
</protein>
<dbReference type="EMBL" id="CYRY02000723">
    <property type="protein sequence ID" value="VCW50242.1"/>
    <property type="molecule type" value="Genomic_DNA"/>
</dbReference>
<feature type="compositionally biased region" description="Low complexity" evidence="1">
    <location>
        <begin position="174"/>
        <end position="187"/>
    </location>
</feature>
<accession>A0A9X9LD09</accession>
<organism evidence="2 3">
    <name type="scientific">Gulo gulo</name>
    <name type="common">Wolverine</name>
    <name type="synonym">Gluton</name>
    <dbReference type="NCBI Taxonomy" id="48420"/>
    <lineage>
        <taxon>Eukaryota</taxon>
        <taxon>Metazoa</taxon>
        <taxon>Chordata</taxon>
        <taxon>Craniata</taxon>
        <taxon>Vertebrata</taxon>
        <taxon>Euteleostomi</taxon>
        <taxon>Mammalia</taxon>
        <taxon>Eutheria</taxon>
        <taxon>Laurasiatheria</taxon>
        <taxon>Carnivora</taxon>
        <taxon>Caniformia</taxon>
        <taxon>Musteloidea</taxon>
        <taxon>Mustelidae</taxon>
        <taxon>Guloninae</taxon>
        <taxon>Gulo</taxon>
    </lineage>
</organism>
<keyword evidence="3" id="KW-1185">Reference proteome</keyword>
<reference evidence="2 3" key="1">
    <citation type="submission" date="2018-10" db="EMBL/GenBank/DDBJ databases">
        <authorList>
            <person name="Ekblom R."/>
            <person name="Jareborg N."/>
        </authorList>
    </citation>
    <scope>NUCLEOTIDE SEQUENCE [LARGE SCALE GENOMIC DNA]</scope>
    <source>
        <tissue evidence="2">Muscle</tissue>
    </source>
</reference>
<feature type="region of interest" description="Disordered" evidence="1">
    <location>
        <begin position="155"/>
        <end position="191"/>
    </location>
</feature>
<comment type="caution">
    <text evidence="2">The sequence shown here is derived from an EMBL/GenBank/DDBJ whole genome shotgun (WGS) entry which is preliminary data.</text>
</comment>
<name>A0A9X9LD09_GULGU</name>
<dbReference type="Proteomes" id="UP000269945">
    <property type="component" value="Unassembled WGS sequence"/>
</dbReference>
<gene>
    <name evidence="2" type="ORF">BN2614_LOCUS2</name>
</gene>
<sequence>DSLSDRPQLGAPVSGGAPQRGRGQGPTGGSGVLARHTGARVMALPLQAQRIGCWARRPAHVVRARQHAGHHAQLRDPGHVPALRGRRVPVRALQHPGGLRRLHLRLLRGGDDHQDGGPGALRAEMLPGGHVEQAGLLHRRGRHDGVLAGWAQREPLGHPDGARAAAPPRHQPCAQHADPGHAAAGHTAHARERPSALLLRLLHLRHRGRPAVGWPAAQPLLPGQHLCQKQQPHLPAAVLPDGGGRGEPVHLLLSPRQRHAEVLAHPQPPGAARGVHAGLGGLRAAAARGRGRCRPQRLHQLEPVLQRVPLGRFQPPQRRHQLRQHRLRVDRHLPG</sequence>
<evidence type="ECO:0000313" key="3">
    <source>
        <dbReference type="Proteomes" id="UP000269945"/>
    </source>
</evidence>
<feature type="region of interest" description="Disordered" evidence="1">
    <location>
        <begin position="1"/>
        <end position="33"/>
    </location>
</feature>